<feature type="transmembrane region" description="Helical" evidence="6">
    <location>
        <begin position="257"/>
        <end position="277"/>
    </location>
</feature>
<dbReference type="AlphaFoldDB" id="A0A922P2F8"/>
<feature type="transmembrane region" description="Helical" evidence="6">
    <location>
        <begin position="215"/>
        <end position="237"/>
    </location>
</feature>
<dbReference type="EMBL" id="JOKJ01000002">
    <property type="protein sequence ID" value="KEQ10512.1"/>
    <property type="molecule type" value="Genomic_DNA"/>
</dbReference>
<dbReference type="InterPro" id="IPR011701">
    <property type="entry name" value="MFS"/>
</dbReference>
<organism evidence="8 9">
    <name type="scientific">Pseudorhizobium pelagicum</name>
    <dbReference type="NCBI Taxonomy" id="1509405"/>
    <lineage>
        <taxon>Bacteria</taxon>
        <taxon>Pseudomonadati</taxon>
        <taxon>Pseudomonadota</taxon>
        <taxon>Alphaproteobacteria</taxon>
        <taxon>Hyphomicrobiales</taxon>
        <taxon>Rhizobiaceae</taxon>
        <taxon>Rhizobium/Agrobacterium group</taxon>
        <taxon>Pseudorhizobium</taxon>
    </lineage>
</organism>
<evidence type="ECO:0000256" key="3">
    <source>
        <dbReference type="ARBA" id="ARBA00022692"/>
    </source>
</evidence>
<dbReference type="PROSITE" id="PS50850">
    <property type="entry name" value="MFS"/>
    <property type="match status" value="1"/>
</dbReference>
<evidence type="ECO:0000256" key="2">
    <source>
        <dbReference type="ARBA" id="ARBA00022475"/>
    </source>
</evidence>
<comment type="caution">
    <text evidence="8">The sequence shown here is derived from an EMBL/GenBank/DDBJ whole genome shotgun (WGS) entry which is preliminary data.</text>
</comment>
<feature type="transmembrane region" description="Helical" evidence="6">
    <location>
        <begin position="377"/>
        <end position="396"/>
    </location>
</feature>
<feature type="transmembrane region" description="Helical" evidence="6">
    <location>
        <begin position="139"/>
        <end position="159"/>
    </location>
</feature>
<dbReference type="Gene3D" id="1.20.1250.20">
    <property type="entry name" value="MFS general substrate transporter like domains"/>
    <property type="match status" value="2"/>
</dbReference>
<reference evidence="8 9" key="1">
    <citation type="submission" date="2014-06" db="EMBL/GenBank/DDBJ databases">
        <title>Rhizobium pelagicum/R2-400B4.</title>
        <authorList>
            <person name="Kimes N.E."/>
            <person name="Lopez-Perez M."/>
        </authorList>
    </citation>
    <scope>NUCLEOTIDE SEQUENCE [LARGE SCALE GENOMIC DNA]</scope>
    <source>
        <strain evidence="8 9">R2-400B4</strain>
    </source>
</reference>
<dbReference type="Pfam" id="PF07690">
    <property type="entry name" value="MFS_1"/>
    <property type="match status" value="1"/>
</dbReference>
<keyword evidence="9" id="KW-1185">Reference proteome</keyword>
<dbReference type="InterPro" id="IPR020846">
    <property type="entry name" value="MFS_dom"/>
</dbReference>
<feature type="transmembrane region" description="Helical" evidence="6">
    <location>
        <begin position="342"/>
        <end position="365"/>
    </location>
</feature>
<dbReference type="InterPro" id="IPR050189">
    <property type="entry name" value="MFS_Efflux_Transporters"/>
</dbReference>
<proteinExistence type="predicted"/>
<dbReference type="GO" id="GO:0022857">
    <property type="term" value="F:transmembrane transporter activity"/>
    <property type="evidence" value="ECO:0007669"/>
    <property type="project" value="InterPro"/>
</dbReference>
<feature type="transmembrane region" description="Helical" evidence="6">
    <location>
        <begin position="284"/>
        <end position="305"/>
    </location>
</feature>
<dbReference type="Proteomes" id="UP000052167">
    <property type="component" value="Unassembled WGS sequence"/>
</dbReference>
<comment type="subcellular location">
    <subcellularLocation>
        <location evidence="1">Cell membrane</location>
        <topology evidence="1">Multi-pass membrane protein</topology>
    </subcellularLocation>
</comment>
<keyword evidence="2" id="KW-1003">Cell membrane</keyword>
<dbReference type="SUPFAM" id="SSF103473">
    <property type="entry name" value="MFS general substrate transporter"/>
    <property type="match status" value="1"/>
</dbReference>
<dbReference type="RefSeq" id="WP_037163748.1">
    <property type="nucleotide sequence ID" value="NZ_CAJXID010000008.1"/>
</dbReference>
<evidence type="ECO:0000313" key="9">
    <source>
        <dbReference type="Proteomes" id="UP000052167"/>
    </source>
</evidence>
<name>A0A922P2F8_9HYPH</name>
<dbReference type="PANTHER" id="PTHR43124">
    <property type="entry name" value="PURINE EFFLUX PUMP PBUE"/>
    <property type="match status" value="1"/>
</dbReference>
<evidence type="ECO:0000256" key="4">
    <source>
        <dbReference type="ARBA" id="ARBA00022989"/>
    </source>
</evidence>
<evidence type="ECO:0000256" key="5">
    <source>
        <dbReference type="ARBA" id="ARBA00023136"/>
    </source>
</evidence>
<protein>
    <submittedName>
        <fullName evidence="8">MFS transporter</fullName>
    </submittedName>
</protein>
<keyword evidence="5 6" id="KW-0472">Membrane</keyword>
<keyword evidence="3 6" id="KW-0812">Transmembrane</keyword>
<sequence length="410" mass="43343">MTAAGENPPTSARWRMLAILCGAVVLSFSTWFSANAIAPEVSRAWALSPAAAGWLTNGVQIGFVIGALLASLFNLPDLVRMNRLMAASAGLAAVSNAALLLEPGPIGATICRIATGFALAGVYPPALKLVSTWFVTGRGLAFAAVIGAITAGSSLPHLFRGAVSGIHWQTVVMLSSLAALVSMAGFLWFAREGPYPFGKAVFDPRQIGRVLRDRNVALVNLGYLGHMWELYAMWAWLLAYLSAAYEQNAVGTATDASLLTFAAVAAGVIGCFAGGVLSDRFGRTATTAGMMIASGTCALLIGFVFDGPQWLLVLVVIVWGITIIGDSAQFSAAVTELADRSYIGTALSLQMGMGFALTILMIWLMPHLAEWLGGWQWTFSILAVGPFIGATAMLVLRRRPEAERLANGRR</sequence>
<dbReference type="GO" id="GO:0005886">
    <property type="term" value="C:plasma membrane"/>
    <property type="evidence" value="ECO:0007669"/>
    <property type="project" value="UniProtKB-SubCell"/>
</dbReference>
<feature type="transmembrane region" description="Helical" evidence="6">
    <location>
        <begin position="171"/>
        <end position="190"/>
    </location>
</feature>
<evidence type="ECO:0000313" key="8">
    <source>
        <dbReference type="EMBL" id="KEQ10512.1"/>
    </source>
</evidence>
<gene>
    <name evidence="8" type="ORF">GV68_09570</name>
</gene>
<evidence type="ECO:0000256" key="1">
    <source>
        <dbReference type="ARBA" id="ARBA00004651"/>
    </source>
</evidence>
<feature type="transmembrane region" description="Helical" evidence="6">
    <location>
        <begin position="52"/>
        <end position="72"/>
    </location>
</feature>
<accession>A0A922P2F8</accession>
<feature type="transmembrane region" description="Helical" evidence="6">
    <location>
        <begin position="311"/>
        <end position="330"/>
    </location>
</feature>
<dbReference type="InterPro" id="IPR036259">
    <property type="entry name" value="MFS_trans_sf"/>
</dbReference>
<keyword evidence="4 6" id="KW-1133">Transmembrane helix</keyword>
<evidence type="ECO:0000259" key="7">
    <source>
        <dbReference type="PROSITE" id="PS50850"/>
    </source>
</evidence>
<feature type="domain" description="Major facilitator superfamily (MFS) profile" evidence="7">
    <location>
        <begin position="15"/>
        <end position="401"/>
    </location>
</feature>
<evidence type="ECO:0000256" key="6">
    <source>
        <dbReference type="SAM" id="Phobius"/>
    </source>
</evidence>
<dbReference type="PANTHER" id="PTHR43124:SF3">
    <property type="entry name" value="CHLORAMPHENICOL EFFLUX PUMP RV0191"/>
    <property type="match status" value="1"/>
</dbReference>